<dbReference type="GO" id="GO:0004721">
    <property type="term" value="F:phosphoprotein phosphatase activity"/>
    <property type="evidence" value="ECO:0007669"/>
    <property type="project" value="UniProtKB-KW"/>
</dbReference>
<dbReference type="AlphaFoldDB" id="A0AAP0EJK0"/>
<evidence type="ECO:0000313" key="3">
    <source>
        <dbReference type="EMBL" id="KAK9094675.1"/>
    </source>
</evidence>
<feature type="domain" description="C2 tensin-type" evidence="2">
    <location>
        <begin position="41"/>
        <end position="196"/>
    </location>
</feature>
<keyword evidence="1" id="KW-0904">Protein phosphatase</keyword>
<dbReference type="PANTHER" id="PTHR45733:SF8">
    <property type="entry name" value="FORMIN-J"/>
    <property type="match status" value="1"/>
</dbReference>
<dbReference type="PROSITE" id="PS51182">
    <property type="entry name" value="C2_TENSIN"/>
    <property type="match status" value="1"/>
</dbReference>
<proteinExistence type="predicted"/>
<keyword evidence="1" id="KW-0378">Hydrolase</keyword>
<sequence>MGGSFDGEESPSPASRAASRDDYTTIFYPPTSKAVGGAFCPSTFLMTELEYINWTQSDPTGSEAQTQLDRILRRARATRYWVTTSEIMEPARVCDVSMGSLHGLKWHLHPFLKDIRAKCELVKIDIHCPTQGDVVLKCITLDEDLEREEMMFRVMFNTSFIKSNILMLNRYEIDILWDAKDRFPKDLRSESPISYGNSPLGSPMSMSRYHNAPLPLGIAALLHDHASYASAVVNRHVLYASIMIIALPTQPPQCFRGKDKLLKLPRGYNGVRVKGDGVEPRTKYGKHKCSPSLTSWPCMHDARHDFRLTERA</sequence>
<keyword evidence="4" id="KW-1185">Reference proteome</keyword>
<dbReference type="InterPro" id="IPR035892">
    <property type="entry name" value="C2_domain_sf"/>
</dbReference>
<name>A0AAP0EJK0_9MAGN</name>
<dbReference type="Pfam" id="PF10409">
    <property type="entry name" value="PTEN_C2"/>
    <property type="match status" value="1"/>
</dbReference>
<dbReference type="PANTHER" id="PTHR45733">
    <property type="entry name" value="FORMIN-J"/>
    <property type="match status" value="1"/>
</dbReference>
<dbReference type="InterPro" id="IPR051144">
    <property type="entry name" value="Formin_homology_domain"/>
</dbReference>
<evidence type="ECO:0000313" key="4">
    <source>
        <dbReference type="Proteomes" id="UP001419268"/>
    </source>
</evidence>
<dbReference type="Proteomes" id="UP001419268">
    <property type="component" value="Unassembled WGS sequence"/>
</dbReference>
<reference evidence="3 4" key="1">
    <citation type="submission" date="2024-01" db="EMBL/GenBank/DDBJ databases">
        <title>Genome assemblies of Stephania.</title>
        <authorList>
            <person name="Yang L."/>
        </authorList>
    </citation>
    <scope>NUCLEOTIDE SEQUENCE [LARGE SCALE GENOMIC DNA]</scope>
    <source>
        <strain evidence="3">JXDWG</strain>
        <tissue evidence="3">Leaf</tissue>
    </source>
</reference>
<organism evidence="3 4">
    <name type="scientific">Stephania cephalantha</name>
    <dbReference type="NCBI Taxonomy" id="152367"/>
    <lineage>
        <taxon>Eukaryota</taxon>
        <taxon>Viridiplantae</taxon>
        <taxon>Streptophyta</taxon>
        <taxon>Embryophyta</taxon>
        <taxon>Tracheophyta</taxon>
        <taxon>Spermatophyta</taxon>
        <taxon>Magnoliopsida</taxon>
        <taxon>Ranunculales</taxon>
        <taxon>Menispermaceae</taxon>
        <taxon>Menispermoideae</taxon>
        <taxon>Cissampelideae</taxon>
        <taxon>Stephania</taxon>
    </lineage>
</organism>
<dbReference type="SMART" id="SM01326">
    <property type="entry name" value="PTEN_C2"/>
    <property type="match status" value="1"/>
</dbReference>
<gene>
    <name evidence="3" type="ORF">Scep_026144</name>
</gene>
<dbReference type="InterPro" id="IPR014020">
    <property type="entry name" value="Tensin_C2-dom"/>
</dbReference>
<accession>A0AAP0EJK0</accession>
<evidence type="ECO:0000256" key="1">
    <source>
        <dbReference type="ARBA" id="ARBA00022912"/>
    </source>
</evidence>
<dbReference type="EMBL" id="JBBNAG010000011">
    <property type="protein sequence ID" value="KAK9094675.1"/>
    <property type="molecule type" value="Genomic_DNA"/>
</dbReference>
<dbReference type="Gene3D" id="2.60.40.1110">
    <property type="match status" value="1"/>
</dbReference>
<dbReference type="SUPFAM" id="SSF49562">
    <property type="entry name" value="C2 domain (Calcium/lipid-binding domain, CaLB)"/>
    <property type="match status" value="1"/>
</dbReference>
<protein>
    <recommendedName>
        <fullName evidence="2">C2 tensin-type domain-containing protein</fullName>
    </recommendedName>
</protein>
<comment type="caution">
    <text evidence="3">The sequence shown here is derived from an EMBL/GenBank/DDBJ whole genome shotgun (WGS) entry which is preliminary data.</text>
</comment>
<evidence type="ECO:0000259" key="2">
    <source>
        <dbReference type="PROSITE" id="PS51182"/>
    </source>
</evidence>